<evidence type="ECO:0000313" key="2">
    <source>
        <dbReference type="EMBL" id="MBL0887567.1"/>
    </source>
</evidence>
<reference evidence="2 3" key="1">
    <citation type="journal article" date="2021" name="Arch. Microbiol.">
        <title>Myceligenerans indicum sp. nov., an actinobacterium isolated from mangrove sediment of Sundarbans, India.</title>
        <authorList>
            <person name="Asha K."/>
            <person name="Bhadury P."/>
        </authorList>
    </citation>
    <scope>NUCLEOTIDE SEQUENCE [LARGE SCALE GENOMIC DNA]</scope>
    <source>
        <strain evidence="2 3">I2</strain>
    </source>
</reference>
<sequence>MRAIIQDRYGTADVVRLGDIPRPEPGPGQVLVRVHAASLNGSDRENLAGSPFYARVAGLRRPRNPVPGSDVAGVVTTAGSDVTGLAPGDEVYGELPGYRGGLAEYVVAAPRLLARKPAELSFVEAAAIPQAGCIAWRAVRVAGKVRQGDRVLVNGAGGAGGAFVVGLAKHAGAEVTGVDRADKADHLRRAGADHTIDFETEDWAGHRERYDLVIDLVARRSPYRVHGALRPGGAYYLVGGRTRDLLATLATGPAIHWFTGKRVRMLAVPQSRDDLVAVTHWLTTAAVSPVVDRVYPFEEAPAAYERLADSANRGKIVVQLAAARTG</sequence>
<dbReference type="InterPro" id="IPR036291">
    <property type="entry name" value="NAD(P)-bd_dom_sf"/>
</dbReference>
<evidence type="ECO:0000313" key="3">
    <source>
        <dbReference type="Proteomes" id="UP000675409"/>
    </source>
</evidence>
<evidence type="ECO:0000259" key="1">
    <source>
        <dbReference type="SMART" id="SM00829"/>
    </source>
</evidence>
<dbReference type="SUPFAM" id="SSF51735">
    <property type="entry name" value="NAD(P)-binding Rossmann-fold domains"/>
    <property type="match status" value="1"/>
</dbReference>
<dbReference type="RefSeq" id="WP_201848804.1">
    <property type="nucleotide sequence ID" value="NZ_JABBYC010000031.1"/>
</dbReference>
<dbReference type="SMART" id="SM00829">
    <property type="entry name" value="PKS_ER"/>
    <property type="match status" value="1"/>
</dbReference>
<keyword evidence="3" id="KW-1185">Reference proteome</keyword>
<dbReference type="EMBL" id="JABBYC010000031">
    <property type="protein sequence ID" value="MBL0887567.1"/>
    <property type="molecule type" value="Genomic_DNA"/>
</dbReference>
<protein>
    <submittedName>
        <fullName evidence="2">NAD(P)-dependent alcohol dehydrogenase</fullName>
    </submittedName>
</protein>
<dbReference type="Pfam" id="PF13602">
    <property type="entry name" value="ADH_zinc_N_2"/>
    <property type="match status" value="1"/>
</dbReference>
<dbReference type="Gene3D" id="3.90.180.10">
    <property type="entry name" value="Medium-chain alcohol dehydrogenases, catalytic domain"/>
    <property type="match status" value="1"/>
</dbReference>
<accession>A0ABS1LPU8</accession>
<dbReference type="Gene3D" id="3.40.50.720">
    <property type="entry name" value="NAD(P)-binding Rossmann-like Domain"/>
    <property type="match status" value="1"/>
</dbReference>
<organism evidence="2 3">
    <name type="scientific">Myceligenerans indicum</name>
    <dbReference type="NCBI Taxonomy" id="2593663"/>
    <lineage>
        <taxon>Bacteria</taxon>
        <taxon>Bacillati</taxon>
        <taxon>Actinomycetota</taxon>
        <taxon>Actinomycetes</taxon>
        <taxon>Micrococcales</taxon>
        <taxon>Promicromonosporaceae</taxon>
        <taxon>Myceligenerans</taxon>
    </lineage>
</organism>
<dbReference type="InterPro" id="IPR011032">
    <property type="entry name" value="GroES-like_sf"/>
</dbReference>
<feature type="domain" description="Enoyl reductase (ER)" evidence="1">
    <location>
        <begin position="10"/>
        <end position="318"/>
    </location>
</feature>
<name>A0ABS1LPU8_9MICO</name>
<dbReference type="InterPro" id="IPR050700">
    <property type="entry name" value="YIM1/Zinc_Alcohol_DH_Fams"/>
</dbReference>
<dbReference type="InterPro" id="IPR020843">
    <property type="entry name" value="ER"/>
</dbReference>
<dbReference type="PANTHER" id="PTHR11695">
    <property type="entry name" value="ALCOHOL DEHYDROGENASE RELATED"/>
    <property type="match status" value="1"/>
</dbReference>
<dbReference type="Pfam" id="PF08240">
    <property type="entry name" value="ADH_N"/>
    <property type="match status" value="1"/>
</dbReference>
<dbReference type="PANTHER" id="PTHR11695:SF294">
    <property type="entry name" value="RETICULON-4-INTERACTING PROTEIN 1, MITOCHONDRIAL"/>
    <property type="match status" value="1"/>
</dbReference>
<dbReference type="InterPro" id="IPR013154">
    <property type="entry name" value="ADH-like_N"/>
</dbReference>
<comment type="caution">
    <text evidence="2">The sequence shown here is derived from an EMBL/GenBank/DDBJ whole genome shotgun (WGS) entry which is preliminary data.</text>
</comment>
<dbReference type="Proteomes" id="UP000675409">
    <property type="component" value="Unassembled WGS sequence"/>
</dbReference>
<proteinExistence type="predicted"/>
<gene>
    <name evidence="2" type="ORF">HGK34_14970</name>
</gene>
<dbReference type="CDD" id="cd08267">
    <property type="entry name" value="MDR1"/>
    <property type="match status" value="1"/>
</dbReference>
<dbReference type="SUPFAM" id="SSF50129">
    <property type="entry name" value="GroES-like"/>
    <property type="match status" value="1"/>
</dbReference>